<evidence type="ECO:0000256" key="1">
    <source>
        <dbReference type="SAM" id="MobiDB-lite"/>
    </source>
</evidence>
<feature type="transmembrane region" description="Helical" evidence="2">
    <location>
        <begin position="549"/>
        <end position="568"/>
    </location>
</feature>
<feature type="transmembrane region" description="Helical" evidence="2">
    <location>
        <begin position="1021"/>
        <end position="1042"/>
    </location>
</feature>
<feature type="transmembrane region" description="Helical" evidence="2">
    <location>
        <begin position="791"/>
        <end position="813"/>
    </location>
</feature>
<keyword evidence="4" id="KW-1185">Reference proteome</keyword>
<feature type="transmembrane region" description="Helical" evidence="2">
    <location>
        <begin position="1099"/>
        <end position="1119"/>
    </location>
</feature>
<feature type="transmembrane region" description="Helical" evidence="2">
    <location>
        <begin position="71"/>
        <end position="95"/>
    </location>
</feature>
<evidence type="ECO:0000313" key="4">
    <source>
        <dbReference type="Proteomes" id="UP001165160"/>
    </source>
</evidence>
<feature type="transmembrane region" description="Helical" evidence="2">
    <location>
        <begin position="120"/>
        <end position="138"/>
    </location>
</feature>
<organism evidence="3 4">
    <name type="scientific">Triparma verrucosa</name>
    <dbReference type="NCBI Taxonomy" id="1606542"/>
    <lineage>
        <taxon>Eukaryota</taxon>
        <taxon>Sar</taxon>
        <taxon>Stramenopiles</taxon>
        <taxon>Ochrophyta</taxon>
        <taxon>Bolidophyceae</taxon>
        <taxon>Parmales</taxon>
        <taxon>Triparmaceae</taxon>
        <taxon>Triparma</taxon>
    </lineage>
</organism>
<name>A0A9W7CIQ3_9STRA</name>
<feature type="transmembrane region" description="Helical" evidence="2">
    <location>
        <begin position="186"/>
        <end position="203"/>
    </location>
</feature>
<feature type="transmembrane region" description="Helical" evidence="2">
    <location>
        <begin position="628"/>
        <end position="650"/>
    </location>
</feature>
<feature type="transmembrane region" description="Helical" evidence="2">
    <location>
        <begin position="710"/>
        <end position="733"/>
    </location>
</feature>
<feature type="region of interest" description="Disordered" evidence="1">
    <location>
        <begin position="1166"/>
        <end position="1185"/>
    </location>
</feature>
<comment type="caution">
    <text evidence="3">The sequence shown here is derived from an EMBL/GenBank/DDBJ whole genome shotgun (WGS) entry which is preliminary data.</text>
</comment>
<feature type="compositionally biased region" description="Basic and acidic residues" evidence="1">
    <location>
        <begin position="1171"/>
        <end position="1185"/>
    </location>
</feature>
<feature type="transmembrane region" description="Helical" evidence="2">
    <location>
        <begin position="515"/>
        <end position="537"/>
    </location>
</feature>
<feature type="transmembrane region" description="Helical" evidence="2">
    <location>
        <begin position="309"/>
        <end position="327"/>
    </location>
</feature>
<evidence type="ECO:0000313" key="3">
    <source>
        <dbReference type="EMBL" id="GMI06420.1"/>
    </source>
</evidence>
<feature type="transmembrane region" description="Helical" evidence="2">
    <location>
        <begin position="910"/>
        <end position="930"/>
    </location>
</feature>
<keyword evidence="2" id="KW-0472">Membrane</keyword>
<keyword evidence="2" id="KW-1133">Transmembrane helix</keyword>
<evidence type="ECO:0000256" key="2">
    <source>
        <dbReference type="SAM" id="Phobius"/>
    </source>
</evidence>
<feature type="transmembrane region" description="Helical" evidence="2">
    <location>
        <begin position="1062"/>
        <end position="1084"/>
    </location>
</feature>
<proteinExistence type="predicted"/>
<dbReference type="EMBL" id="BRXX01000348">
    <property type="protein sequence ID" value="GMI06420.1"/>
    <property type="molecule type" value="Genomic_DNA"/>
</dbReference>
<feature type="transmembrane region" description="Helical" evidence="2">
    <location>
        <begin position="270"/>
        <end position="289"/>
    </location>
</feature>
<feature type="region of interest" description="Disordered" evidence="1">
    <location>
        <begin position="1"/>
        <end position="20"/>
    </location>
</feature>
<dbReference type="Proteomes" id="UP001165160">
    <property type="component" value="Unassembled WGS sequence"/>
</dbReference>
<feature type="transmembrane region" description="Helical" evidence="2">
    <location>
        <begin position="833"/>
        <end position="860"/>
    </location>
</feature>
<protein>
    <submittedName>
        <fullName evidence="3">Uncharacterized protein</fullName>
    </submittedName>
</protein>
<feature type="transmembrane region" description="Helical" evidence="2">
    <location>
        <begin position="219"/>
        <end position="239"/>
    </location>
</feature>
<reference evidence="4" key="1">
    <citation type="journal article" date="2023" name="Commun. Biol.">
        <title>Genome analysis of Parmales, the sister group of diatoms, reveals the evolutionary specialization of diatoms from phago-mixotrophs to photoautotrophs.</title>
        <authorList>
            <person name="Ban H."/>
            <person name="Sato S."/>
            <person name="Yoshikawa S."/>
            <person name="Yamada K."/>
            <person name="Nakamura Y."/>
            <person name="Ichinomiya M."/>
            <person name="Sato N."/>
            <person name="Blanc-Mathieu R."/>
            <person name="Endo H."/>
            <person name="Kuwata A."/>
            <person name="Ogata H."/>
        </authorList>
    </citation>
    <scope>NUCLEOTIDE SEQUENCE [LARGE SCALE GENOMIC DNA]</scope>
    <source>
        <strain evidence="4">NIES 3699</strain>
    </source>
</reference>
<feature type="transmembrane region" description="Helical" evidence="2">
    <location>
        <begin position="368"/>
        <end position="389"/>
    </location>
</feature>
<feature type="transmembrane region" description="Helical" evidence="2">
    <location>
        <begin position="482"/>
        <end position="503"/>
    </location>
</feature>
<feature type="transmembrane region" description="Helical" evidence="2">
    <location>
        <begin position="670"/>
        <end position="690"/>
    </location>
</feature>
<sequence>MSSPLHEAAETEMTESKSNPLHLPLFKGSFKPSASLTFFKTSLTRLGRVRKATDQEGDSEREKEARVARPLVWTLVALEGAFVVVMMSSVVFNYYEINNDPQSEETSIFENFNTDSFREYASIAAIPFVRLFGFIVVLADSSIGFSTPEFVSIGFMGIGHLVRFLFKSVEEGQIDRLERINNPMRKVIAIGVDVAFYFMFAYLRQRISKELSMKEKEHFVYYLLPNSLIGIFVPLLYLISETGSCWGQYAHEKETSFTDICHDLFVSNDAMSNAFLLSGFLYLILKPFFFKHMSMANLVGFNYPCFRTYVQFIIFGVASFGALYLFSTSTEITDNTFVPGDSTVNVKYYFEGRTKRDELNLGLTSSEWTQGISSLILIAYFGLIASAVLPMKDRARSQQAGEASFDERSTRPDDSKFKLSRYLRKNIEQGSLEGEVHDTFFTCEDIITGQGSCNGVSRLTDEDTPCASATPDYFFRHNTSGLLFTNVTLYLICLVFLGTVAISRPKASTHKFANISFISFFIYAHACLLYNTSIVVTEHRNPLRPLVDYNLALALYSTFSFSVCFFILRRCRRYLGTHSSSEINYHFQRSLEVVAAALPPTLFLWLEAENCSPWGSASSAKCTRLSQANFAVVSNIILGCFFFVLFNFTFKELKLEDFLRVSEKIQGFDVICRFVLMGLLHFAAMVVFGFRPRDAEPNNGQVINPHEDIANIALNVFTPIVPGIWMGLSFFYYTKLGHDETVEAAVGEEDEDIATTRSFKIWSYFNKKTNWILKRIRVPEGEMKLSPFLQWIFLIIGGFCSLPFLLARAFQYGSLEATFNKITQMYDVEELSITLWSVMLRLSGDLFIPVMVLYLTILTFSDLSIKEVNWRLPLAIITILYITDASTFFEQEGGFQQKSSRSGDSNGITWFIRQVVICASVVFLLILMAAQKRRCYRLSVTEKRKHLFENVAYVALSTFPTLTYLIAEYFACSSELIAEQYHTMTYVANLIGKPNPHYPEHNVTKADLVGTFISHNNCEGIAYGIMPLVLMLVFSAVGRVAYPQSSDDLKMKNIMTLNLSPFRLFQMVIVSLQCLVAIVCFGIRTKTRVEYTQEQVCNYYFMFTLLFFLIEGFYTSFLMRKKRGRGNNEFDVSFNEDDQPTIRIKRRSMEDRKNVGSEVSIWDGGTGGRFKPLEKDRTKRGLGDHMGDDVMGAGVLGEGNMAPGML</sequence>
<feature type="transmembrane region" description="Helical" evidence="2">
    <location>
        <begin position="150"/>
        <end position="166"/>
    </location>
</feature>
<gene>
    <name evidence="3" type="ORF">TrVE_jg8385</name>
</gene>
<dbReference type="AlphaFoldDB" id="A0A9W7CIQ3"/>
<keyword evidence="2" id="KW-0812">Transmembrane</keyword>
<accession>A0A9W7CIQ3</accession>